<dbReference type="EMBL" id="JAHLQT010023275">
    <property type="protein sequence ID" value="KAG7165849.1"/>
    <property type="molecule type" value="Genomic_DNA"/>
</dbReference>
<feature type="non-terminal residue" evidence="2">
    <location>
        <position position="1"/>
    </location>
</feature>
<feature type="non-terminal residue" evidence="2">
    <location>
        <position position="144"/>
    </location>
</feature>
<dbReference type="Proteomes" id="UP000747542">
    <property type="component" value="Unassembled WGS sequence"/>
</dbReference>
<dbReference type="AlphaFoldDB" id="A0A8J5K6E8"/>
<feature type="coiled-coil region" evidence="1">
    <location>
        <begin position="19"/>
        <end position="116"/>
    </location>
</feature>
<sequence>REMASKKEDKDVSLRNIRIDDLKNTVADYTDKLAQMARQLEERQARKALLQKTFEKKQQRCEALRAEVQALRSKKREVKEQEKLRLTRIDQANRDLKAAKAKLTAMRSEKEEVKQRISEKVRSEFEARCLSLASKFQNLELVNQ</sequence>
<organism evidence="2 3">
    <name type="scientific">Homarus americanus</name>
    <name type="common">American lobster</name>
    <dbReference type="NCBI Taxonomy" id="6706"/>
    <lineage>
        <taxon>Eukaryota</taxon>
        <taxon>Metazoa</taxon>
        <taxon>Ecdysozoa</taxon>
        <taxon>Arthropoda</taxon>
        <taxon>Crustacea</taxon>
        <taxon>Multicrustacea</taxon>
        <taxon>Malacostraca</taxon>
        <taxon>Eumalacostraca</taxon>
        <taxon>Eucarida</taxon>
        <taxon>Decapoda</taxon>
        <taxon>Pleocyemata</taxon>
        <taxon>Astacidea</taxon>
        <taxon>Nephropoidea</taxon>
        <taxon>Nephropidae</taxon>
        <taxon>Homarus</taxon>
    </lineage>
</organism>
<gene>
    <name evidence="2" type="primary">Girdin-L2</name>
    <name evidence="2" type="ORF">Hamer_G020881</name>
</gene>
<comment type="caution">
    <text evidence="2">The sequence shown here is derived from an EMBL/GenBank/DDBJ whole genome shotgun (WGS) entry which is preliminary data.</text>
</comment>
<proteinExistence type="predicted"/>
<reference evidence="2" key="1">
    <citation type="journal article" date="2021" name="Sci. Adv.">
        <title>The American lobster genome reveals insights on longevity, neural, and immune adaptations.</title>
        <authorList>
            <person name="Polinski J.M."/>
            <person name="Zimin A.V."/>
            <person name="Clark K.F."/>
            <person name="Kohn A.B."/>
            <person name="Sadowski N."/>
            <person name="Timp W."/>
            <person name="Ptitsyn A."/>
            <person name="Khanna P."/>
            <person name="Romanova D.Y."/>
            <person name="Williams P."/>
            <person name="Greenwood S.J."/>
            <person name="Moroz L.L."/>
            <person name="Walt D.R."/>
            <person name="Bodnar A.G."/>
        </authorList>
    </citation>
    <scope>NUCLEOTIDE SEQUENCE</scope>
    <source>
        <strain evidence="2">GMGI-L3</strain>
    </source>
</reference>
<name>A0A8J5K6E8_HOMAM</name>
<keyword evidence="3" id="KW-1185">Reference proteome</keyword>
<evidence type="ECO:0000256" key="1">
    <source>
        <dbReference type="SAM" id="Coils"/>
    </source>
</evidence>
<evidence type="ECO:0000313" key="2">
    <source>
        <dbReference type="EMBL" id="KAG7165849.1"/>
    </source>
</evidence>
<keyword evidence="1" id="KW-0175">Coiled coil</keyword>
<evidence type="ECO:0000313" key="3">
    <source>
        <dbReference type="Proteomes" id="UP000747542"/>
    </source>
</evidence>
<protein>
    <submittedName>
        <fullName evidence="2">Putative Girdin-like 2</fullName>
    </submittedName>
</protein>
<accession>A0A8J5K6E8</accession>